<evidence type="ECO:0000313" key="3">
    <source>
        <dbReference type="Proteomes" id="UP000253664"/>
    </source>
</evidence>
<keyword evidence="3" id="KW-1185">Reference proteome</keyword>
<feature type="region of interest" description="Disordered" evidence="1">
    <location>
        <begin position="1"/>
        <end position="31"/>
    </location>
</feature>
<feature type="non-terminal residue" evidence="2">
    <location>
        <position position="1"/>
    </location>
</feature>
<dbReference type="AlphaFoldDB" id="A0A367L352"/>
<accession>A0A367L352</accession>
<reference evidence="2 3" key="1">
    <citation type="journal article" date="2015" name="BMC Genomics">
        <title>Insights from the genome of Ophiocordyceps polyrhachis-furcata to pathogenicity and host specificity in insect fungi.</title>
        <authorList>
            <person name="Wichadakul D."/>
            <person name="Kobmoo N."/>
            <person name="Ingsriswang S."/>
            <person name="Tangphatsornruang S."/>
            <person name="Chantasingh D."/>
            <person name="Luangsa-ard J.J."/>
            <person name="Eurwilaichitr L."/>
        </authorList>
    </citation>
    <scope>NUCLEOTIDE SEQUENCE [LARGE SCALE GENOMIC DNA]</scope>
    <source>
        <strain evidence="2 3">BCC 54312</strain>
    </source>
</reference>
<name>A0A367L352_9HYPO</name>
<dbReference type="EMBL" id="LKCN02000017">
    <property type="protein sequence ID" value="RCI08855.1"/>
    <property type="molecule type" value="Genomic_DNA"/>
</dbReference>
<feature type="compositionally biased region" description="Pro residues" evidence="1">
    <location>
        <begin position="1"/>
        <end position="10"/>
    </location>
</feature>
<dbReference type="Proteomes" id="UP000253664">
    <property type="component" value="Unassembled WGS sequence"/>
</dbReference>
<proteinExistence type="predicted"/>
<organism evidence="2 3">
    <name type="scientific">Ophiocordyceps polyrhachis-furcata BCC 54312</name>
    <dbReference type="NCBI Taxonomy" id="1330021"/>
    <lineage>
        <taxon>Eukaryota</taxon>
        <taxon>Fungi</taxon>
        <taxon>Dikarya</taxon>
        <taxon>Ascomycota</taxon>
        <taxon>Pezizomycotina</taxon>
        <taxon>Sordariomycetes</taxon>
        <taxon>Hypocreomycetidae</taxon>
        <taxon>Hypocreales</taxon>
        <taxon>Ophiocordycipitaceae</taxon>
        <taxon>Ophiocordyceps</taxon>
    </lineage>
</organism>
<sequence>QEMLTPPPPEDGTQRNADEIESQAVSMNNKV</sequence>
<evidence type="ECO:0000256" key="1">
    <source>
        <dbReference type="SAM" id="MobiDB-lite"/>
    </source>
</evidence>
<comment type="caution">
    <text evidence="2">The sequence shown here is derived from an EMBL/GenBank/DDBJ whole genome shotgun (WGS) entry which is preliminary data.</text>
</comment>
<evidence type="ECO:0000313" key="2">
    <source>
        <dbReference type="EMBL" id="RCI08855.1"/>
    </source>
</evidence>
<protein>
    <submittedName>
        <fullName evidence="2">Uncharacterized protein</fullName>
    </submittedName>
</protein>
<gene>
    <name evidence="2" type="ORF">L249_5005</name>
</gene>